<dbReference type="EMBL" id="JH159155">
    <property type="protein sequence ID" value="EGZ16181.1"/>
    <property type="molecule type" value="Genomic_DNA"/>
</dbReference>
<dbReference type="Proteomes" id="UP000002640">
    <property type="component" value="Unassembled WGS sequence"/>
</dbReference>
<keyword evidence="2" id="KW-1015">Disulfide bond</keyword>
<dbReference type="PANTHER" id="PTHR11675">
    <property type="entry name" value="N-ACETYLGALACTOSAMINYLTRANSFERASE"/>
    <property type="match status" value="1"/>
</dbReference>
<evidence type="ECO:0000256" key="1">
    <source>
        <dbReference type="ARBA" id="ARBA00022734"/>
    </source>
</evidence>
<dbReference type="GO" id="GO:0005112">
    <property type="term" value="F:Notch binding"/>
    <property type="evidence" value="ECO:0007669"/>
    <property type="project" value="TreeGrafter"/>
</dbReference>
<dbReference type="RefSeq" id="XP_009529930.1">
    <property type="nucleotide sequence ID" value="XM_009531635.1"/>
</dbReference>
<dbReference type="GO" id="GO:0006493">
    <property type="term" value="P:protein O-linked glycosylation"/>
    <property type="evidence" value="ECO:0007669"/>
    <property type="project" value="TreeGrafter"/>
</dbReference>
<evidence type="ECO:0000256" key="3">
    <source>
        <dbReference type="SAM" id="MobiDB-lite"/>
    </source>
</evidence>
<dbReference type="CDD" id="cd00161">
    <property type="entry name" value="beta-trefoil_Ricin-like"/>
    <property type="match status" value="9"/>
</dbReference>
<dbReference type="GO" id="GO:0030246">
    <property type="term" value="F:carbohydrate binding"/>
    <property type="evidence" value="ECO:0007669"/>
    <property type="project" value="UniProtKB-KW"/>
</dbReference>
<proteinExistence type="predicted"/>
<reference evidence="5 6" key="1">
    <citation type="journal article" date="2006" name="Science">
        <title>Phytophthora genome sequences uncover evolutionary origins and mechanisms of pathogenesis.</title>
        <authorList>
            <person name="Tyler B.M."/>
            <person name="Tripathy S."/>
            <person name="Zhang X."/>
            <person name="Dehal P."/>
            <person name="Jiang R.H."/>
            <person name="Aerts A."/>
            <person name="Arredondo F.D."/>
            <person name="Baxter L."/>
            <person name="Bensasson D."/>
            <person name="Beynon J.L."/>
            <person name="Chapman J."/>
            <person name="Damasceno C.M."/>
            <person name="Dorrance A.E."/>
            <person name="Dou D."/>
            <person name="Dickerman A.W."/>
            <person name="Dubchak I.L."/>
            <person name="Garbelotto M."/>
            <person name="Gijzen M."/>
            <person name="Gordon S.G."/>
            <person name="Govers F."/>
            <person name="Grunwald N.J."/>
            <person name="Huang W."/>
            <person name="Ivors K.L."/>
            <person name="Jones R.W."/>
            <person name="Kamoun S."/>
            <person name="Krampis K."/>
            <person name="Lamour K.H."/>
            <person name="Lee M.K."/>
            <person name="McDonald W.H."/>
            <person name="Medina M."/>
            <person name="Meijer H.J."/>
            <person name="Nordberg E.K."/>
            <person name="Maclean D.J."/>
            <person name="Ospina-Giraldo M.D."/>
            <person name="Morris P.F."/>
            <person name="Phuntumart V."/>
            <person name="Putnam N.H."/>
            <person name="Rash S."/>
            <person name="Rose J.K."/>
            <person name="Sakihama Y."/>
            <person name="Salamov A.A."/>
            <person name="Savidor A."/>
            <person name="Scheuring C.F."/>
            <person name="Smith B.M."/>
            <person name="Sobral B.W."/>
            <person name="Terry A."/>
            <person name="Torto-Alalibo T.A."/>
            <person name="Win J."/>
            <person name="Xu Z."/>
            <person name="Zhang H."/>
            <person name="Grigoriev I.V."/>
            <person name="Rokhsar D.S."/>
            <person name="Boore J.L."/>
        </authorList>
    </citation>
    <scope>NUCLEOTIDE SEQUENCE [LARGE SCALE GENOMIC DNA]</scope>
    <source>
        <strain evidence="5 6">P6497</strain>
    </source>
</reference>
<sequence length="2034" mass="220857">MTLVSYGSENPDCVKVEQPDAALSSAHSTTKRWRKLALITAGTALCVGSALATYQGWSSYLTDATVAANRASAPSGMFLESQYTSEVKPDVTLLTSGQEIMLRVRGKNNLCVDDGGGWTAASSKFTNKPCNPNSPNQVFKYISTSKQFASVYKTGLCIDDGGSTTASGSKAQLNKCDANSQNQWFVMNTKTLMLKNPAKNNLCFDDGGGATTGSTKYVLWTCDNNNPNQHFEVLSRAAMAAEKKQKAGTTMYDLMVSGQEIMLRVRGKTNLCVDDGGSFTASTTKFTDMPCNPNSVNQVFKYNIKTGGLESINKPGLCIDDGGALSAGAATSRLWYCDINNQNQWFDMDESTLMMKNPVKDNLCLDDGGGTRAGATKVTMGSCDNNSPNQHFEVLSRAALLEEKKKTGSTPYDLLLSGQEVMFRVRGKSNLCVDDGGGWSAAVSTFVDKPCNPNSPNQVFKYNIRTLEFENVNKPGLCIDDGGSLSSAGSTARLGYCDANNQNQWYVLDESTLMLRNPMKDNLCFDDGGGTAAGASKFATRTCDNNSPNQHFEILSHVAMIEEKKKSVGTTAYDVLTSGQEVMLRVRGKANLCMDDGGGWSAGATNFIGQLCDPDSPNQIFKYNLQTREFENVNKPGLCIDDGGSWKAGGSQAHLWYCDPNNQNQWLVLDEDTLMLHNPTKPDLCLDDGGGAFPGDTNFVLSNCGEDNPNQHFEIISRTDFVEARRQKRIEAGIDDDVELLNSGGKIMLRVHGKNNLCVDDGGGRSNGATKFVDRACNPSSPNQVFTYDAKTRQFKSVNKPGLCLDDGGSSSSGSAQAQLWECDANNQNQWFVLDEETMMLRNPAKKNLCLDDGGGTAPGATKFWLWTCDPNNVNQHFEVLSYEKMAEEQKQRLIAAGRNSDVEILNSGESIMLRVRGKENLCVDDGGGRSNGATKFVDQPCNPNSMNQLFTYDPNTYQFKSANKPGLCMDDGGGWGAGQTTAHLWECDPTNQNQWFVLDEDTMTLYSPAKDNLCFDDGGGTTPGSTKYWLWTCDGNNPNQRFEILSAAALAAEKKKARIAAGNTAVDILVSGQEIMLRVRGKSDLCIDDGGGHLNGETDFENQLCDPDSPNQIFTYNPMTHQFQSANKPGMCIDDGGGWSSAETAVHLWECDPYNPNQWFVMDEGTLVIFNPAKDNLCFDDGGGMTPGETKYVLWTCDDNNPNQHFEVLPRASMIAEKRKRLIAAGVDDDIDLLNSGQPLMLRVRGKDNLCADDGGGHSNGDTNFVNMPCDPNSPNQIFTYDAKTHQFRSVNKPGLCLDDGGGWSAAQTTAHLWDCDPNNQNQWFILDEDNMMLRNPVKPNLCFDDGGGMTPGTSKYWLWTCDTANTNQHFEIVSPALMPPLVLKDASAVSDGQTLDNPDAQYIKTIESGIKVLIRAHQKKNLCLDDGGGRSNAETKFVYQPCDPNSPNQIFSYDVDAKEFQSVNKPGLCLDDGGGWNAGDSTAHLWQCDSGNENQWFVTDPDTMLFHNPAKPGLCFDDTGATEPSKSNFIMWYCNSDTPNQQFEVVPQWELLGITPDVAPPPLPKIGDGLWSTIDNGNDVLPPPALSDVLPPVVVDNNGGVVGPTPPNAEDGGFDYSNVVVLRNDDNVITPQVDSSGFGSTGGKGAMTTTSVSDGGIVATPEPQPYNPATPSLIDGDSVQPTYTNPGWNYGGSTGNAVAMEPTDNQNPGLEYTPTTQRPIIEDGGIVAIPPSNDAVVSVQSTDATTAGWGDTHADSSGPAQDIFSGTSNPDTASTPAVDSPTNPDQVGLVGPAVLPFQEDNNLPIPNAPVIRKADLPLANYGDCDWNLLAPSNDTLLIINKDDSPIISAAKIFKYLQTIKEHADVEHQVTMDRYKRTFQCATDGLKTLAKDAVTSDEYHVLVQWMYDHCAAGATGVKPAENPSGSISDDVLKGDDVAVLVNDDKINRQFMTKLDFYYEIKNHYADKNAELVGNAAVANLRSSETLKLEKKLVDCIEEASERFGYKQDQTSNEDREDRLKQAIAWVHDTCMAS</sequence>
<dbReference type="InterPro" id="IPR035992">
    <property type="entry name" value="Ricin_B-like_lectins"/>
</dbReference>
<feature type="region of interest" description="Disordered" evidence="3">
    <location>
        <begin position="1748"/>
        <end position="1787"/>
    </location>
</feature>
<feature type="domain" description="Ricin B lectin" evidence="4">
    <location>
        <begin position="1239"/>
        <end position="1375"/>
    </location>
</feature>
<dbReference type="PROSITE" id="PS50231">
    <property type="entry name" value="RICIN_B_LECTIN"/>
    <property type="match status" value="9"/>
</dbReference>
<dbReference type="SUPFAM" id="SSF50370">
    <property type="entry name" value="Ricin B-like lectins"/>
    <property type="match status" value="9"/>
</dbReference>
<feature type="domain" description="Ricin B lectin" evidence="4">
    <location>
        <begin position="1410"/>
        <end position="1548"/>
    </location>
</feature>
<dbReference type="KEGG" id="psoj:PHYSODRAFT_250943"/>
<dbReference type="GeneID" id="20638103"/>
<name>G4ZQT0_PHYSP</name>
<dbReference type="PANTHER" id="PTHR11675:SF63">
    <property type="entry name" value="POLYPEPTIDE N-ACETYLGALACTOSAMINYLTRANSFERASE"/>
    <property type="match status" value="1"/>
</dbReference>
<dbReference type="InParanoid" id="G4ZQT0"/>
<feature type="domain" description="Ricin B lectin" evidence="4">
    <location>
        <begin position="259"/>
        <end position="395"/>
    </location>
</feature>
<feature type="domain" description="Ricin B lectin" evidence="4">
    <location>
        <begin position="910"/>
        <end position="1046"/>
    </location>
</feature>
<feature type="domain" description="Ricin B lectin" evidence="4">
    <location>
        <begin position="419"/>
        <end position="555"/>
    </location>
</feature>
<dbReference type="Gene3D" id="2.80.10.50">
    <property type="match status" value="11"/>
</dbReference>
<keyword evidence="6" id="KW-1185">Reference proteome</keyword>
<protein>
    <recommendedName>
        <fullName evidence="4">Ricin B lectin domain-containing protein</fullName>
    </recommendedName>
</protein>
<evidence type="ECO:0000256" key="2">
    <source>
        <dbReference type="ARBA" id="ARBA00023157"/>
    </source>
</evidence>
<feature type="compositionally biased region" description="Polar residues" evidence="3">
    <location>
        <begin position="1766"/>
        <end position="1787"/>
    </location>
</feature>
<accession>G4ZQT0</accession>
<dbReference type="GO" id="GO:0004653">
    <property type="term" value="F:polypeptide N-acetylgalactosaminyltransferase activity"/>
    <property type="evidence" value="ECO:0007669"/>
    <property type="project" value="TreeGrafter"/>
</dbReference>
<feature type="domain" description="Ricin B lectin" evidence="4">
    <location>
        <begin position="745"/>
        <end position="881"/>
    </location>
</feature>
<gene>
    <name evidence="5" type="ORF">PHYSODRAFT_250943</name>
</gene>
<feature type="domain" description="Ricin B lectin" evidence="4">
    <location>
        <begin position="98"/>
        <end position="234"/>
    </location>
</feature>
<dbReference type="SMART" id="SM00458">
    <property type="entry name" value="RICIN"/>
    <property type="match status" value="9"/>
</dbReference>
<feature type="domain" description="Ricin B lectin" evidence="4">
    <location>
        <begin position="580"/>
        <end position="716"/>
    </location>
</feature>
<dbReference type="Pfam" id="PF00652">
    <property type="entry name" value="Ricin_B_lectin"/>
    <property type="match status" value="9"/>
</dbReference>
<dbReference type="GO" id="GO:0008593">
    <property type="term" value="P:regulation of Notch signaling pathway"/>
    <property type="evidence" value="ECO:0007669"/>
    <property type="project" value="TreeGrafter"/>
</dbReference>
<keyword evidence="1" id="KW-0430">Lectin</keyword>
<feature type="domain" description="Ricin B lectin" evidence="4">
    <location>
        <begin position="1074"/>
        <end position="1210"/>
    </location>
</feature>
<dbReference type="SMR" id="G4ZQT0"/>
<dbReference type="GO" id="GO:0005794">
    <property type="term" value="C:Golgi apparatus"/>
    <property type="evidence" value="ECO:0007669"/>
    <property type="project" value="TreeGrafter"/>
</dbReference>
<dbReference type="InterPro" id="IPR000772">
    <property type="entry name" value="Ricin_B_lectin"/>
</dbReference>
<organism evidence="5 6">
    <name type="scientific">Phytophthora sojae (strain P6497)</name>
    <name type="common">Soybean stem and root rot agent</name>
    <name type="synonym">Phytophthora megasperma f. sp. glycines</name>
    <dbReference type="NCBI Taxonomy" id="1094619"/>
    <lineage>
        <taxon>Eukaryota</taxon>
        <taxon>Sar</taxon>
        <taxon>Stramenopiles</taxon>
        <taxon>Oomycota</taxon>
        <taxon>Peronosporomycetes</taxon>
        <taxon>Peronosporales</taxon>
        <taxon>Peronosporaceae</taxon>
        <taxon>Phytophthora</taxon>
    </lineage>
</organism>
<evidence type="ECO:0000259" key="4">
    <source>
        <dbReference type="SMART" id="SM00458"/>
    </source>
</evidence>
<evidence type="ECO:0000313" key="6">
    <source>
        <dbReference type="Proteomes" id="UP000002640"/>
    </source>
</evidence>
<evidence type="ECO:0000313" key="5">
    <source>
        <dbReference type="EMBL" id="EGZ16181.1"/>
    </source>
</evidence>